<dbReference type="PANTHER" id="PTHR43364:SF4">
    <property type="entry name" value="NAD(P)-LINKED OXIDOREDUCTASE SUPERFAMILY PROTEIN"/>
    <property type="match status" value="1"/>
</dbReference>
<dbReference type="InterPro" id="IPR050523">
    <property type="entry name" value="AKR_Detox_Biosynth"/>
</dbReference>
<protein>
    <recommendedName>
        <fullName evidence="2">NADP-dependent oxidoreductase domain-containing protein</fullName>
    </recommendedName>
</protein>
<accession>A0ABP4BV45</accession>
<keyword evidence="4" id="KW-1185">Reference proteome</keyword>
<dbReference type="Pfam" id="PF00248">
    <property type="entry name" value="Aldo_ket_red"/>
    <property type="match status" value="1"/>
</dbReference>
<reference evidence="4" key="1">
    <citation type="journal article" date="2019" name="Int. J. Syst. Evol. Microbiol.">
        <title>The Global Catalogue of Microorganisms (GCM) 10K type strain sequencing project: providing services to taxonomists for standard genome sequencing and annotation.</title>
        <authorList>
            <consortium name="The Broad Institute Genomics Platform"/>
            <consortium name="The Broad Institute Genome Sequencing Center for Infectious Disease"/>
            <person name="Wu L."/>
            <person name="Ma J."/>
        </authorList>
    </citation>
    <scope>NUCLEOTIDE SEQUENCE [LARGE SCALE GENOMIC DNA]</scope>
    <source>
        <strain evidence="4">JCM 11444</strain>
    </source>
</reference>
<dbReference type="SUPFAM" id="SSF51430">
    <property type="entry name" value="NAD(P)-linked oxidoreductase"/>
    <property type="match status" value="1"/>
</dbReference>
<dbReference type="Gene3D" id="3.20.20.100">
    <property type="entry name" value="NADP-dependent oxidoreductase domain"/>
    <property type="match status" value="1"/>
</dbReference>
<keyword evidence="1" id="KW-0560">Oxidoreductase</keyword>
<evidence type="ECO:0000256" key="1">
    <source>
        <dbReference type="ARBA" id="ARBA00023002"/>
    </source>
</evidence>
<gene>
    <name evidence="3" type="ORF">GCM10009575_083770</name>
</gene>
<dbReference type="InterPro" id="IPR023210">
    <property type="entry name" value="NADP_OxRdtase_dom"/>
</dbReference>
<proteinExistence type="predicted"/>
<evidence type="ECO:0000313" key="4">
    <source>
        <dbReference type="Proteomes" id="UP001500418"/>
    </source>
</evidence>
<name>A0ABP4BV45_9ACTN</name>
<dbReference type="EMBL" id="BAAAID010000089">
    <property type="protein sequence ID" value="GAA0955282.1"/>
    <property type="molecule type" value="Genomic_DNA"/>
</dbReference>
<comment type="caution">
    <text evidence="3">The sequence shown here is derived from an EMBL/GenBank/DDBJ whole genome shotgun (WGS) entry which is preliminary data.</text>
</comment>
<feature type="domain" description="NADP-dependent oxidoreductase" evidence="2">
    <location>
        <begin position="1"/>
        <end position="114"/>
    </location>
</feature>
<dbReference type="InterPro" id="IPR036812">
    <property type="entry name" value="NAD(P)_OxRdtase_dom_sf"/>
</dbReference>
<sequence>MLPLCADQGIGVIPWSPLARGRLTRARDTATARAETDAGGKILYRDGDQAVAERVHEIAGQRGLSPAQIALAWVMRNPAVTSPIVGVTKPAQLAEEFAAADVELDEDAVAYLEEPYQPHEAAYLEESFYKSRPVAGSR</sequence>
<organism evidence="3 4">
    <name type="scientific">Streptomyces rhizosphaericus</name>
    <dbReference type="NCBI Taxonomy" id="114699"/>
    <lineage>
        <taxon>Bacteria</taxon>
        <taxon>Bacillati</taxon>
        <taxon>Actinomycetota</taxon>
        <taxon>Actinomycetes</taxon>
        <taxon>Kitasatosporales</taxon>
        <taxon>Streptomycetaceae</taxon>
        <taxon>Streptomyces</taxon>
        <taxon>Streptomyces violaceusniger group</taxon>
    </lineage>
</organism>
<evidence type="ECO:0000313" key="3">
    <source>
        <dbReference type="EMBL" id="GAA0955282.1"/>
    </source>
</evidence>
<evidence type="ECO:0000259" key="2">
    <source>
        <dbReference type="Pfam" id="PF00248"/>
    </source>
</evidence>
<dbReference type="Proteomes" id="UP001500418">
    <property type="component" value="Unassembled WGS sequence"/>
</dbReference>
<dbReference type="PANTHER" id="PTHR43364">
    <property type="entry name" value="NADH-SPECIFIC METHYLGLYOXAL REDUCTASE-RELATED"/>
    <property type="match status" value="1"/>
</dbReference>